<dbReference type="OrthoDB" id="156718at2"/>
<keyword evidence="1" id="KW-0472">Membrane</keyword>
<comment type="caution">
    <text evidence="2">The sequence shown here is derived from an EMBL/GenBank/DDBJ whole genome shotgun (WGS) entry which is preliminary data.</text>
</comment>
<dbReference type="AlphaFoldDB" id="A0A660LKU8"/>
<protein>
    <submittedName>
        <fullName evidence="2">Uncharacterized protein</fullName>
    </submittedName>
</protein>
<dbReference type="Proteomes" id="UP000278962">
    <property type="component" value="Unassembled WGS sequence"/>
</dbReference>
<gene>
    <name evidence="2" type="ORF">C8N24_3877</name>
</gene>
<sequence>MNPNPTAGRLAAIVTGGVIASLALVVLAAGAAFTWLEHRKDADGYYMTSSERFATPTHALATENLEIDDDVPGSVAGTVRFDVQANGSKPVFVGIARSRDVEAYLADAPHATLTDVQTDPFAADYRTTARGAAAPAPPATRDLWVAARQGTGEQRLTWDVQDGDWSVVVMNADGSADVDAEVAVGADLPIVGTLATGSLIGGLVLLAGGGVLLAGGLRTPRRRRAALAA</sequence>
<accession>A0A660LKU8</accession>
<feature type="transmembrane region" description="Helical" evidence="1">
    <location>
        <begin position="12"/>
        <end position="36"/>
    </location>
</feature>
<keyword evidence="1" id="KW-1133">Transmembrane helix</keyword>
<evidence type="ECO:0000313" key="2">
    <source>
        <dbReference type="EMBL" id="RKQ94001.1"/>
    </source>
</evidence>
<keyword evidence="3" id="KW-1185">Reference proteome</keyword>
<evidence type="ECO:0000256" key="1">
    <source>
        <dbReference type="SAM" id="Phobius"/>
    </source>
</evidence>
<reference evidence="2 3" key="1">
    <citation type="submission" date="2018-10" db="EMBL/GenBank/DDBJ databases">
        <title>Genomic Encyclopedia of Archaeal and Bacterial Type Strains, Phase II (KMG-II): from individual species to whole genera.</title>
        <authorList>
            <person name="Goeker M."/>
        </authorList>
    </citation>
    <scope>NUCLEOTIDE SEQUENCE [LARGE SCALE GENOMIC DNA]</scope>
    <source>
        <strain evidence="2 3">DSM 14954</strain>
    </source>
</reference>
<proteinExistence type="predicted"/>
<dbReference type="EMBL" id="RBIL01000001">
    <property type="protein sequence ID" value="RKQ94001.1"/>
    <property type="molecule type" value="Genomic_DNA"/>
</dbReference>
<feature type="transmembrane region" description="Helical" evidence="1">
    <location>
        <begin position="190"/>
        <end position="214"/>
    </location>
</feature>
<dbReference type="RefSeq" id="WP_121252628.1">
    <property type="nucleotide sequence ID" value="NZ_RBIL01000001.1"/>
</dbReference>
<evidence type="ECO:0000313" key="3">
    <source>
        <dbReference type="Proteomes" id="UP000278962"/>
    </source>
</evidence>
<keyword evidence="1" id="KW-0812">Transmembrane</keyword>
<organism evidence="2 3">
    <name type="scientific">Solirubrobacter pauli</name>
    <dbReference type="NCBI Taxonomy" id="166793"/>
    <lineage>
        <taxon>Bacteria</taxon>
        <taxon>Bacillati</taxon>
        <taxon>Actinomycetota</taxon>
        <taxon>Thermoleophilia</taxon>
        <taxon>Solirubrobacterales</taxon>
        <taxon>Solirubrobacteraceae</taxon>
        <taxon>Solirubrobacter</taxon>
    </lineage>
</organism>
<name>A0A660LKU8_9ACTN</name>